<reference evidence="6" key="1">
    <citation type="submission" date="2023-10" db="EMBL/GenBank/DDBJ databases">
        <authorList>
            <person name="Chen Y."/>
            <person name="Shah S."/>
            <person name="Dougan E. K."/>
            <person name="Thang M."/>
            <person name="Chan C."/>
        </authorList>
    </citation>
    <scope>NUCLEOTIDE SEQUENCE [LARGE SCALE GENOMIC DNA]</scope>
</reference>
<dbReference type="SUPFAM" id="SSF52425">
    <property type="entry name" value="Cryptochrome/photolyase, N-terminal domain"/>
    <property type="match status" value="1"/>
</dbReference>
<keyword evidence="3" id="KW-0285">Flavoprotein</keyword>
<comment type="similarity">
    <text evidence="2">Belongs to the DNA photolyase class-1 family.</text>
</comment>
<name>A0ABN9TE34_9DINO</name>
<dbReference type="InterPro" id="IPR006050">
    <property type="entry name" value="DNA_photolyase_N"/>
</dbReference>
<evidence type="ECO:0000256" key="4">
    <source>
        <dbReference type="ARBA" id="ARBA00022827"/>
    </source>
</evidence>
<dbReference type="EMBL" id="CAUYUJ010014626">
    <property type="protein sequence ID" value="CAK0844035.1"/>
    <property type="molecule type" value="Genomic_DNA"/>
</dbReference>
<feature type="domain" description="Photolyase/cryptochrome alpha/beta" evidence="5">
    <location>
        <begin position="160"/>
        <end position="316"/>
    </location>
</feature>
<sequence>MSGQAVVGLKPQSPRVGCGWGWGGGTATGLRSGVPAVGAEWLQWLPLVVVPTAVGGGRPRCLAPCVQGAAGHGDLVVGHRAQCRVALDFLGVEMPLGVSPHYHSCKGSLPEQRRPVWSSGQRLRYSAPSPGARGTAMASAVEAPRDEEAVEARVIPTSTGPCVWWARNDLRVQDNPVLRAVVGAALADRRPFTAVFCFDPRFLDRSPYGRVTDPEFKRSIPTRKPITFSARKTCALRARFWLQCVVRLGEELERRGSRLLVCHGRPEDVLGALPEGSEVKCLPEPVSIEQTDVEEFVRARLVAGGSKLRTDPGAMSLYHPDDLPFHPRDRPDCYSGLGFALGWKDIWTSAEREDWAAQIRGPVPAPQEFPPPPADLKLPGQIPAGVLADERETLLHLGYTEEEIQEAEGQSIPEGGEPAARLWLERWVAEAQRAKAQEEQPPAVYWDLPCGGQSGPTAGEVDPMQWATLTTPFGGMRISCYMAVGCITAREILHRARETPFYAMAAHRLMWREFHRMYAIKYHRRIAWLQGPARVTRTWNEDPEIADKWKRGLTGVPYIDACQRELLKTGWLAYKGRKTAAHFLVFDLWMDWRIGAFHDEERLLDYDFAMNYGNWAVVSKIGNGGSSAWDGSRDFDPEHWDLRFKLHAEQANDPSGAYIRRWVPELRGVDDRFIHTPWLMSKEDMDACGCVIGEHYPASLVGPLDIKCDWGMDEHPSQGNEKPNYAELKALLEAKDRELAALRADLAK</sequence>
<comment type="cofactor">
    <cofactor evidence="1">
        <name>FAD</name>
        <dbReference type="ChEBI" id="CHEBI:57692"/>
    </cofactor>
</comment>
<dbReference type="SUPFAM" id="SSF48173">
    <property type="entry name" value="Cryptochrome/photolyase FAD-binding domain"/>
    <property type="match status" value="1"/>
</dbReference>
<evidence type="ECO:0000313" key="7">
    <source>
        <dbReference type="Proteomes" id="UP001189429"/>
    </source>
</evidence>
<dbReference type="InterPro" id="IPR014729">
    <property type="entry name" value="Rossmann-like_a/b/a_fold"/>
</dbReference>
<dbReference type="Pfam" id="PF03441">
    <property type="entry name" value="FAD_binding_7"/>
    <property type="match status" value="1"/>
</dbReference>
<keyword evidence="4" id="KW-0274">FAD</keyword>
<dbReference type="PANTHER" id="PTHR11455">
    <property type="entry name" value="CRYPTOCHROME"/>
    <property type="match status" value="1"/>
</dbReference>
<evidence type="ECO:0000256" key="1">
    <source>
        <dbReference type="ARBA" id="ARBA00001974"/>
    </source>
</evidence>
<protein>
    <recommendedName>
        <fullName evidence="5">Photolyase/cryptochrome alpha/beta domain-containing protein</fullName>
    </recommendedName>
</protein>
<evidence type="ECO:0000256" key="2">
    <source>
        <dbReference type="ARBA" id="ARBA00005862"/>
    </source>
</evidence>
<organism evidence="6 7">
    <name type="scientific">Prorocentrum cordatum</name>
    <dbReference type="NCBI Taxonomy" id="2364126"/>
    <lineage>
        <taxon>Eukaryota</taxon>
        <taxon>Sar</taxon>
        <taxon>Alveolata</taxon>
        <taxon>Dinophyceae</taxon>
        <taxon>Prorocentrales</taxon>
        <taxon>Prorocentraceae</taxon>
        <taxon>Prorocentrum</taxon>
    </lineage>
</organism>
<dbReference type="PRINTS" id="PR00147">
    <property type="entry name" value="DNAPHOTLYASE"/>
</dbReference>
<dbReference type="Proteomes" id="UP001189429">
    <property type="component" value="Unassembled WGS sequence"/>
</dbReference>
<dbReference type="PROSITE" id="PS51645">
    <property type="entry name" value="PHR_CRY_ALPHA_BETA"/>
    <property type="match status" value="1"/>
</dbReference>
<evidence type="ECO:0000259" key="5">
    <source>
        <dbReference type="PROSITE" id="PS51645"/>
    </source>
</evidence>
<dbReference type="InterPro" id="IPR002081">
    <property type="entry name" value="Cryptochrome/DNA_photolyase_1"/>
</dbReference>
<dbReference type="Gene3D" id="1.10.579.10">
    <property type="entry name" value="DNA Cyclobutane Dipyrimidine Photolyase, subunit A, domain 3"/>
    <property type="match status" value="1"/>
</dbReference>
<dbReference type="InterPro" id="IPR036134">
    <property type="entry name" value="Crypto/Photolyase_FAD-like_sf"/>
</dbReference>
<proteinExistence type="inferred from homology"/>
<dbReference type="Gene3D" id="3.40.50.620">
    <property type="entry name" value="HUPs"/>
    <property type="match status" value="1"/>
</dbReference>
<comment type="caution">
    <text evidence="6">The sequence shown here is derived from an EMBL/GenBank/DDBJ whole genome shotgun (WGS) entry which is preliminary data.</text>
</comment>
<accession>A0ABN9TE34</accession>
<dbReference type="Pfam" id="PF00875">
    <property type="entry name" value="DNA_photolyase"/>
    <property type="match status" value="1"/>
</dbReference>
<evidence type="ECO:0000256" key="3">
    <source>
        <dbReference type="ARBA" id="ARBA00022630"/>
    </source>
</evidence>
<gene>
    <name evidence="6" type="ORF">PCOR1329_LOCUS38207</name>
</gene>
<evidence type="ECO:0000313" key="6">
    <source>
        <dbReference type="EMBL" id="CAK0844035.1"/>
    </source>
</evidence>
<dbReference type="InterPro" id="IPR036155">
    <property type="entry name" value="Crypto/Photolyase_N_sf"/>
</dbReference>
<dbReference type="Gene3D" id="1.25.40.80">
    <property type="match status" value="1"/>
</dbReference>
<dbReference type="InterPro" id="IPR005101">
    <property type="entry name" value="Cryptochr/Photolyase_FAD-bd"/>
</dbReference>
<keyword evidence="7" id="KW-1185">Reference proteome</keyword>